<keyword evidence="14" id="KW-1185">Reference proteome</keyword>
<evidence type="ECO:0000259" key="12">
    <source>
        <dbReference type="Pfam" id="PF12804"/>
    </source>
</evidence>
<dbReference type="EC" id="2.7.8.34" evidence="5"/>
<dbReference type="GO" id="GO:0016779">
    <property type="term" value="F:nucleotidyltransferase activity"/>
    <property type="evidence" value="ECO:0007669"/>
    <property type="project" value="UniProtKB-KW"/>
</dbReference>
<comment type="similarity">
    <text evidence="10">Belongs to the CDP-alcohol phosphatidyltransferase class-I family.</text>
</comment>
<dbReference type="InterPro" id="IPR043130">
    <property type="entry name" value="CDP-OH_PTrfase_TM_dom"/>
</dbReference>
<accession>A0A1G9UJE8</accession>
<dbReference type="PROSITE" id="PS00379">
    <property type="entry name" value="CDP_ALCOHOL_P_TRANSF"/>
    <property type="match status" value="1"/>
</dbReference>
<feature type="domain" description="MobA-like NTP transferase" evidence="12">
    <location>
        <begin position="40"/>
        <end position="148"/>
    </location>
</feature>
<evidence type="ECO:0000256" key="9">
    <source>
        <dbReference type="ARBA" id="ARBA00049235"/>
    </source>
</evidence>
<dbReference type="OrthoDB" id="9803871at2"/>
<dbReference type="InterPro" id="IPR000462">
    <property type="entry name" value="CDP-OH_P_trans"/>
</dbReference>
<reference evidence="13 14" key="1">
    <citation type="submission" date="2016-10" db="EMBL/GenBank/DDBJ databases">
        <authorList>
            <person name="de Groot N.N."/>
        </authorList>
    </citation>
    <scope>NUCLEOTIDE SEQUENCE [LARGE SCALE GENOMIC DNA]</scope>
    <source>
        <strain evidence="13 14">CGMCC 1.11147</strain>
    </source>
</reference>
<dbReference type="Pfam" id="PF01066">
    <property type="entry name" value="CDP-OH_P_transf"/>
    <property type="match status" value="1"/>
</dbReference>
<evidence type="ECO:0000313" key="13">
    <source>
        <dbReference type="EMBL" id="SDM59675.1"/>
    </source>
</evidence>
<dbReference type="EC" id="2.7.7.74" evidence="4"/>
<evidence type="ECO:0000256" key="8">
    <source>
        <dbReference type="ARBA" id="ARBA00022695"/>
    </source>
</evidence>
<protein>
    <recommendedName>
        <fullName evidence="6">Bifunctional IPC transferase and DIPP synthase</fullName>
        <ecNumber evidence="4">2.7.7.74</ecNumber>
        <ecNumber evidence="5">2.7.8.34</ecNumber>
    </recommendedName>
</protein>
<dbReference type="GO" id="GO:0016780">
    <property type="term" value="F:phosphotransferase activity, for other substituted phosphate groups"/>
    <property type="evidence" value="ECO:0007669"/>
    <property type="project" value="InterPro"/>
</dbReference>
<organism evidence="13 14">
    <name type="scientific">Nocardioides szechwanensis</name>
    <dbReference type="NCBI Taxonomy" id="1005944"/>
    <lineage>
        <taxon>Bacteria</taxon>
        <taxon>Bacillati</taxon>
        <taxon>Actinomycetota</taxon>
        <taxon>Actinomycetes</taxon>
        <taxon>Propionibacteriales</taxon>
        <taxon>Nocardioidaceae</taxon>
        <taxon>Nocardioides</taxon>
    </lineage>
</organism>
<dbReference type="Gene3D" id="3.90.550.10">
    <property type="entry name" value="Spore Coat Polysaccharide Biosynthesis Protein SpsA, Chain A"/>
    <property type="match status" value="1"/>
</dbReference>
<dbReference type="InterPro" id="IPR025877">
    <property type="entry name" value="MobA-like_NTP_Trfase"/>
</dbReference>
<dbReference type="PANTHER" id="PTHR43584:SF8">
    <property type="entry name" value="N-ACETYLMURAMATE ALPHA-1-PHOSPHATE URIDYLYLTRANSFERASE"/>
    <property type="match status" value="1"/>
</dbReference>
<dbReference type="InterPro" id="IPR029044">
    <property type="entry name" value="Nucleotide-diphossugar_trans"/>
</dbReference>
<gene>
    <name evidence="13" type="ORF">SAMN05192576_0444</name>
</gene>
<proteinExistence type="inferred from homology"/>
<evidence type="ECO:0000256" key="3">
    <source>
        <dbReference type="ARBA" id="ARBA00007897"/>
    </source>
</evidence>
<dbReference type="RefSeq" id="WP_091021502.1">
    <property type="nucleotide sequence ID" value="NZ_BKAE01000005.1"/>
</dbReference>
<dbReference type="GO" id="GO:0008654">
    <property type="term" value="P:phospholipid biosynthetic process"/>
    <property type="evidence" value="ECO:0007669"/>
    <property type="project" value="InterPro"/>
</dbReference>
<keyword evidence="7 10" id="KW-0808">Transferase</keyword>
<comment type="catalytic activity">
    <reaction evidence="1">
        <text>1D-myo-inositol 3-phosphate + CTP + H(+) = CDP-1L-myo-inositol + diphosphate</text>
        <dbReference type="Rhea" id="RHEA:30647"/>
        <dbReference type="ChEBI" id="CHEBI:15378"/>
        <dbReference type="ChEBI" id="CHEBI:33019"/>
        <dbReference type="ChEBI" id="CHEBI:37563"/>
        <dbReference type="ChEBI" id="CHEBI:58401"/>
        <dbReference type="ChEBI" id="CHEBI:62573"/>
        <dbReference type="EC" id="2.7.7.74"/>
    </reaction>
</comment>
<feature type="transmembrane region" description="Helical" evidence="11">
    <location>
        <begin position="404"/>
        <end position="428"/>
    </location>
</feature>
<dbReference type="AlphaFoldDB" id="A0A1G9UJE8"/>
<evidence type="ECO:0000313" key="14">
    <source>
        <dbReference type="Proteomes" id="UP000199004"/>
    </source>
</evidence>
<evidence type="ECO:0000256" key="5">
    <source>
        <dbReference type="ARBA" id="ARBA00013268"/>
    </source>
</evidence>
<dbReference type="Proteomes" id="UP000199004">
    <property type="component" value="Unassembled WGS sequence"/>
</dbReference>
<sequence length="443" mass="47123">MNPRPETDPQETDPQPRATSAVVVTAEAKHRSRSLQPTVLRRVGGVTLLDRTVKVLREAGVTRIVVVAGYRSEDVAATIHSHGLPVELVVNPDWQQGTSTSVLAGLQQVDEDRCLVVMGDHVFEADDVRQLMAAPGRNVLAVDRDPQRQVGGLGGVPPVRVRTAADGRLLELAADLKEYAAVDAGLSCVHVADVLAATADAPAMPWSAVRRRMLDHGFEVTTCDFHGLWAAVDTPEGVRALERVMWHRYGPKPTDQIIARTVNRRISGPLTRQLLRTGLSPHAATVLAFATTLLASGLIAVGDRWAMVAGGLGVLLGSALDGVDGELARVSGRASRRGAALDTLLDRYADLAVVVGLVIGAGHTETAWAWGFAAGCGCLLIPYIHAVGRDTDVRLLFRREVRLLLFALAAVSGLPLVGLAVIAVAANLDTARGVVLLLRAMHT</sequence>
<evidence type="ECO:0000256" key="6">
    <source>
        <dbReference type="ARBA" id="ARBA00018322"/>
    </source>
</evidence>
<keyword evidence="11" id="KW-1133">Transmembrane helix</keyword>
<feature type="transmembrane region" description="Helical" evidence="11">
    <location>
        <begin position="367"/>
        <end position="384"/>
    </location>
</feature>
<dbReference type="Pfam" id="PF12804">
    <property type="entry name" value="NTP_transf_3"/>
    <property type="match status" value="1"/>
</dbReference>
<evidence type="ECO:0000256" key="10">
    <source>
        <dbReference type="RuleBase" id="RU003750"/>
    </source>
</evidence>
<name>A0A1G9UJE8_9ACTN</name>
<evidence type="ECO:0000256" key="4">
    <source>
        <dbReference type="ARBA" id="ARBA00012504"/>
    </source>
</evidence>
<comment type="catalytic activity">
    <reaction evidence="9">
        <text>CDP-1L-myo-inositol + 1D-myo-inositol 3-phosphate = bis(1L-myo-inositol) 3,1'-phosphate 1-phosphate + CMP + H(+)</text>
        <dbReference type="Rhea" id="RHEA:31327"/>
        <dbReference type="ChEBI" id="CHEBI:15378"/>
        <dbReference type="ChEBI" id="CHEBI:58401"/>
        <dbReference type="ChEBI" id="CHEBI:60377"/>
        <dbReference type="ChEBI" id="CHEBI:62573"/>
        <dbReference type="ChEBI" id="CHEBI:62576"/>
        <dbReference type="EC" id="2.7.8.34"/>
    </reaction>
</comment>
<evidence type="ECO:0000256" key="7">
    <source>
        <dbReference type="ARBA" id="ARBA00022679"/>
    </source>
</evidence>
<comment type="similarity">
    <text evidence="3">In the N-terminal section; belongs to the MobA family.</text>
</comment>
<keyword evidence="11" id="KW-0472">Membrane</keyword>
<dbReference type="SUPFAM" id="SSF53448">
    <property type="entry name" value="Nucleotide-diphospho-sugar transferases"/>
    <property type="match status" value="1"/>
</dbReference>
<dbReference type="InterPro" id="IPR050065">
    <property type="entry name" value="GlmU-like"/>
</dbReference>
<evidence type="ECO:0000256" key="1">
    <source>
        <dbReference type="ARBA" id="ARBA00000729"/>
    </source>
</evidence>
<dbReference type="GO" id="GO:0016020">
    <property type="term" value="C:membrane"/>
    <property type="evidence" value="ECO:0007669"/>
    <property type="project" value="InterPro"/>
</dbReference>
<dbReference type="EMBL" id="FNIC01000001">
    <property type="protein sequence ID" value="SDM59675.1"/>
    <property type="molecule type" value="Genomic_DNA"/>
</dbReference>
<dbReference type="PANTHER" id="PTHR43584">
    <property type="entry name" value="NUCLEOTIDYL TRANSFERASE"/>
    <property type="match status" value="1"/>
</dbReference>
<evidence type="ECO:0000256" key="2">
    <source>
        <dbReference type="ARBA" id="ARBA00006982"/>
    </source>
</evidence>
<dbReference type="STRING" id="1005944.SAMN05192576_0444"/>
<dbReference type="InterPro" id="IPR048254">
    <property type="entry name" value="CDP_ALCOHOL_P_TRANSF_CS"/>
</dbReference>
<dbReference type="Gene3D" id="1.20.120.1760">
    <property type="match status" value="1"/>
</dbReference>
<keyword evidence="8 13" id="KW-0548">Nucleotidyltransferase</keyword>
<evidence type="ECO:0000256" key="11">
    <source>
        <dbReference type="SAM" id="Phobius"/>
    </source>
</evidence>
<comment type="similarity">
    <text evidence="2">In the C-terminal section; belongs to the CDP-alcohol phosphatidyltransferase class-I family.</text>
</comment>
<keyword evidence="11" id="KW-0812">Transmembrane</keyword>